<comment type="subcellular location">
    <subcellularLocation>
        <location evidence="8">Cytoplasm</location>
    </subcellularLocation>
</comment>
<dbReference type="PANTHER" id="PTHR10815">
    <property type="entry name" value="METHYLATED-DNA--PROTEIN-CYSTEINE METHYLTRANSFERASE"/>
    <property type="match status" value="1"/>
</dbReference>
<evidence type="ECO:0000256" key="8">
    <source>
        <dbReference type="HAMAP-Rule" id="MF_00772"/>
    </source>
</evidence>
<dbReference type="InterPro" id="IPR036388">
    <property type="entry name" value="WH-like_DNA-bd_sf"/>
</dbReference>
<comment type="catalytic activity">
    <reaction evidence="7 8">
        <text>a 6-O-methyl-2'-deoxyguanosine in DNA + L-cysteinyl-[protein] = S-methyl-L-cysteinyl-[protein] + a 2'-deoxyguanosine in DNA</text>
        <dbReference type="Rhea" id="RHEA:24000"/>
        <dbReference type="Rhea" id="RHEA-COMP:10131"/>
        <dbReference type="Rhea" id="RHEA-COMP:10132"/>
        <dbReference type="Rhea" id="RHEA-COMP:11367"/>
        <dbReference type="Rhea" id="RHEA-COMP:11368"/>
        <dbReference type="ChEBI" id="CHEBI:29950"/>
        <dbReference type="ChEBI" id="CHEBI:82612"/>
        <dbReference type="ChEBI" id="CHEBI:85445"/>
        <dbReference type="ChEBI" id="CHEBI:85448"/>
        <dbReference type="EC" id="2.1.1.63"/>
    </reaction>
</comment>
<gene>
    <name evidence="10" type="primary">ogt</name>
    <name evidence="10" type="ORF">PsB1_1811</name>
</gene>
<keyword evidence="4 8" id="KW-0808">Transferase</keyword>
<evidence type="ECO:0000259" key="9">
    <source>
        <dbReference type="Pfam" id="PF01035"/>
    </source>
</evidence>
<evidence type="ECO:0000256" key="4">
    <source>
        <dbReference type="ARBA" id="ARBA00022679"/>
    </source>
</evidence>
<dbReference type="InterPro" id="IPR014048">
    <property type="entry name" value="MethylDNA_cys_MeTrfase_DNA-bd"/>
</dbReference>
<comment type="miscellaneous">
    <text evidence="8">This enzyme catalyzes only one turnover and therefore is not strictly catalytic. According to one definition, an enzyme is a biocatalyst that acts repeatedly and over many reaction cycles.</text>
</comment>
<protein>
    <recommendedName>
        <fullName evidence="8">Methylated-DNA--protein-cysteine methyltransferase</fullName>
        <ecNumber evidence="8">2.1.1.63</ecNumber>
    </recommendedName>
    <alternativeName>
        <fullName evidence="8">6-O-methylguanine-DNA methyltransferase</fullName>
        <shortName evidence="8">MGMT</shortName>
    </alternativeName>
    <alternativeName>
        <fullName evidence="8">O-6-methylguanine-DNA-alkyltransferase</fullName>
    </alternativeName>
</protein>
<organism evidence="10 11">
    <name type="scientific">Candidatus Phycosocius spiralis</name>
    <dbReference type="NCBI Taxonomy" id="2815099"/>
    <lineage>
        <taxon>Bacteria</taxon>
        <taxon>Pseudomonadati</taxon>
        <taxon>Pseudomonadota</taxon>
        <taxon>Alphaproteobacteria</taxon>
        <taxon>Caulobacterales</taxon>
        <taxon>Caulobacterales incertae sedis</taxon>
        <taxon>Candidatus Phycosocius</taxon>
    </lineage>
</organism>
<evidence type="ECO:0000313" key="11">
    <source>
        <dbReference type="Proteomes" id="UP001161064"/>
    </source>
</evidence>
<dbReference type="PROSITE" id="PS00374">
    <property type="entry name" value="MGMT"/>
    <property type="match status" value="1"/>
</dbReference>
<comment type="similarity">
    <text evidence="8">Belongs to the MGMT family.</text>
</comment>
<reference evidence="10" key="1">
    <citation type="submission" date="2021-05" db="EMBL/GenBank/DDBJ databases">
        <authorList>
            <person name="Tanabe Y."/>
        </authorList>
    </citation>
    <scope>NUCLEOTIDE SEQUENCE</scope>
    <source>
        <strain evidence="10">BOTRYCO-1</strain>
    </source>
</reference>
<proteinExistence type="inferred from homology"/>
<dbReference type="CDD" id="cd06445">
    <property type="entry name" value="ATase"/>
    <property type="match status" value="1"/>
</dbReference>
<keyword evidence="5 8" id="KW-0227">DNA damage</keyword>
<reference evidence="10" key="2">
    <citation type="journal article" date="2023" name="ISME Commun">
        <title>Characterization of a bloom-associated alphaproteobacterial lineage, 'Candidatus Phycosocius': insights into freshwater algal-bacterial interactions.</title>
        <authorList>
            <person name="Tanabe Y."/>
            <person name="Yamaguchi H."/>
            <person name="Yoshida M."/>
            <person name="Kai A."/>
            <person name="Okazaki Y."/>
        </authorList>
    </citation>
    <scope>NUCLEOTIDE SEQUENCE</scope>
    <source>
        <strain evidence="10">BOTRYCO-1</strain>
    </source>
</reference>
<dbReference type="RefSeq" id="WP_284360635.1">
    <property type="nucleotide sequence ID" value="NZ_BPFZ01000012.1"/>
</dbReference>
<comment type="function">
    <text evidence="8">Involved in the cellular defense against the biological effects of O6-methylguanine (O6-MeG) and O4-methylthymine (O4-MeT) in DNA. Repairs the methylated nucleobase in DNA by stoichiometrically transferring the methyl group to a cysteine residue in the enzyme. This is a suicide reaction: the enzyme is irreversibly inactivated.</text>
</comment>
<keyword evidence="11" id="KW-1185">Reference proteome</keyword>
<dbReference type="PANTHER" id="PTHR10815:SF5">
    <property type="entry name" value="METHYLATED-DNA--PROTEIN-CYSTEINE METHYLTRANSFERASE"/>
    <property type="match status" value="1"/>
</dbReference>
<feature type="domain" description="Methylated-DNA-[protein]-cysteine S-methyltransferase DNA binding" evidence="9">
    <location>
        <begin position="91"/>
        <end position="170"/>
    </location>
</feature>
<dbReference type="HAMAP" id="MF_00772">
    <property type="entry name" value="OGT"/>
    <property type="match status" value="1"/>
</dbReference>
<comment type="catalytic activity">
    <reaction evidence="1 8">
        <text>a 4-O-methyl-thymidine in DNA + L-cysteinyl-[protein] = a thymidine in DNA + S-methyl-L-cysteinyl-[protein]</text>
        <dbReference type="Rhea" id="RHEA:53428"/>
        <dbReference type="Rhea" id="RHEA-COMP:10131"/>
        <dbReference type="Rhea" id="RHEA-COMP:10132"/>
        <dbReference type="Rhea" id="RHEA-COMP:13555"/>
        <dbReference type="Rhea" id="RHEA-COMP:13556"/>
        <dbReference type="ChEBI" id="CHEBI:29950"/>
        <dbReference type="ChEBI" id="CHEBI:82612"/>
        <dbReference type="ChEBI" id="CHEBI:137386"/>
        <dbReference type="ChEBI" id="CHEBI:137387"/>
        <dbReference type="EC" id="2.1.1.63"/>
    </reaction>
</comment>
<evidence type="ECO:0000256" key="5">
    <source>
        <dbReference type="ARBA" id="ARBA00022763"/>
    </source>
</evidence>
<dbReference type="InterPro" id="IPR001497">
    <property type="entry name" value="MethylDNA_cys_MeTrfase_AS"/>
</dbReference>
<evidence type="ECO:0000256" key="7">
    <source>
        <dbReference type="ARBA" id="ARBA00049348"/>
    </source>
</evidence>
<evidence type="ECO:0000256" key="1">
    <source>
        <dbReference type="ARBA" id="ARBA00001286"/>
    </source>
</evidence>
<evidence type="ECO:0000313" key="10">
    <source>
        <dbReference type="EMBL" id="GIU67657.1"/>
    </source>
</evidence>
<dbReference type="EC" id="2.1.1.63" evidence="8"/>
<sequence length="182" mass="20324">MKLFLDHIPSPMGEMMLVTDQDGKIRMFEWVDHQERMDRLLARQYKSHYHRFKLDMVKGSAPIHIRQALDAYFNGQITAIEDLETATGGTEFQKTIWRALRTIPAGTTLTYGDLATQIGKPKAVRAVGLANGANPIAIIVPCHRVIGANGTLTGYGGGLARKQWLLMHEQALRAPNKLNMDV</sequence>
<dbReference type="InterPro" id="IPR036217">
    <property type="entry name" value="MethylDNA_cys_MeTrfase_DNAb"/>
</dbReference>
<dbReference type="NCBIfam" id="TIGR00589">
    <property type="entry name" value="ogt"/>
    <property type="match status" value="1"/>
</dbReference>
<evidence type="ECO:0000256" key="2">
    <source>
        <dbReference type="ARBA" id="ARBA00022490"/>
    </source>
</evidence>
<accession>A0ABQ4PX99</accession>
<evidence type="ECO:0000256" key="6">
    <source>
        <dbReference type="ARBA" id="ARBA00023204"/>
    </source>
</evidence>
<comment type="caution">
    <text evidence="10">The sequence shown here is derived from an EMBL/GenBank/DDBJ whole genome shotgun (WGS) entry which is preliminary data.</text>
</comment>
<dbReference type="Gene3D" id="1.10.10.10">
    <property type="entry name" value="Winged helix-like DNA-binding domain superfamily/Winged helix DNA-binding domain"/>
    <property type="match status" value="1"/>
</dbReference>
<dbReference type="InterPro" id="IPR023546">
    <property type="entry name" value="MGMT"/>
</dbReference>
<feature type="active site" description="Nucleophile; methyl group acceptor" evidence="8">
    <location>
        <position position="142"/>
    </location>
</feature>
<name>A0ABQ4PX99_9PROT</name>
<dbReference type="GO" id="GO:0008168">
    <property type="term" value="F:methyltransferase activity"/>
    <property type="evidence" value="ECO:0007669"/>
    <property type="project" value="UniProtKB-KW"/>
</dbReference>
<dbReference type="EMBL" id="BPFZ01000012">
    <property type="protein sequence ID" value="GIU67657.1"/>
    <property type="molecule type" value="Genomic_DNA"/>
</dbReference>
<keyword evidence="6 8" id="KW-0234">DNA repair</keyword>
<keyword evidence="2 8" id="KW-0963">Cytoplasm</keyword>
<dbReference type="SUPFAM" id="SSF46767">
    <property type="entry name" value="Methylated DNA-protein cysteine methyltransferase, C-terminal domain"/>
    <property type="match status" value="1"/>
</dbReference>
<dbReference type="SUPFAM" id="SSF53155">
    <property type="entry name" value="Methylated DNA-protein cysteine methyltransferase domain"/>
    <property type="match status" value="1"/>
</dbReference>
<dbReference type="InterPro" id="IPR036631">
    <property type="entry name" value="MGMT_N_sf"/>
</dbReference>
<keyword evidence="3 8" id="KW-0489">Methyltransferase</keyword>
<dbReference type="Proteomes" id="UP001161064">
    <property type="component" value="Unassembled WGS sequence"/>
</dbReference>
<dbReference type="Pfam" id="PF01035">
    <property type="entry name" value="DNA_binding_1"/>
    <property type="match status" value="1"/>
</dbReference>
<dbReference type="GO" id="GO:0032259">
    <property type="term" value="P:methylation"/>
    <property type="evidence" value="ECO:0007669"/>
    <property type="project" value="UniProtKB-KW"/>
</dbReference>
<evidence type="ECO:0000256" key="3">
    <source>
        <dbReference type="ARBA" id="ARBA00022603"/>
    </source>
</evidence>